<evidence type="ECO:0000256" key="10">
    <source>
        <dbReference type="ARBA" id="ARBA00047326"/>
    </source>
</evidence>
<feature type="binding site" evidence="11">
    <location>
        <position position="201"/>
    </location>
    <ligand>
        <name>[4Fe-4S] cluster</name>
        <dbReference type="ChEBI" id="CHEBI:49883"/>
        <label>2</label>
        <note>4Fe-4S-S-AdoMet</note>
    </ligand>
</feature>
<dbReference type="InterPro" id="IPR003698">
    <property type="entry name" value="Lipoyl_synth"/>
</dbReference>
<dbReference type="SFLD" id="SFLDS00029">
    <property type="entry name" value="Radical_SAM"/>
    <property type="match status" value="1"/>
</dbReference>
<keyword evidence="2 11" id="KW-0004">4Fe-4S</keyword>
<dbReference type="SFLD" id="SFLDG01058">
    <property type="entry name" value="lipoyl_synthase_like"/>
    <property type="match status" value="1"/>
</dbReference>
<dbReference type="CDD" id="cd01335">
    <property type="entry name" value="Radical_SAM"/>
    <property type="match status" value="1"/>
</dbReference>
<organism evidence="14 15">
    <name type="scientific">Pleodorina starrii</name>
    <dbReference type="NCBI Taxonomy" id="330485"/>
    <lineage>
        <taxon>Eukaryota</taxon>
        <taxon>Viridiplantae</taxon>
        <taxon>Chlorophyta</taxon>
        <taxon>core chlorophytes</taxon>
        <taxon>Chlorophyceae</taxon>
        <taxon>CS clade</taxon>
        <taxon>Chlamydomonadales</taxon>
        <taxon>Volvocaceae</taxon>
        <taxon>Pleodorina</taxon>
    </lineage>
</organism>
<dbReference type="GO" id="GO:0009507">
    <property type="term" value="C:chloroplast"/>
    <property type="evidence" value="ECO:0007669"/>
    <property type="project" value="UniProtKB-SubCell"/>
</dbReference>
<keyword evidence="4 11" id="KW-0934">Plastid</keyword>
<dbReference type="NCBIfam" id="NF004019">
    <property type="entry name" value="PRK05481.1"/>
    <property type="match status" value="1"/>
</dbReference>
<dbReference type="InterPro" id="IPR006638">
    <property type="entry name" value="Elp3/MiaA/NifB-like_rSAM"/>
</dbReference>
<protein>
    <recommendedName>
        <fullName evidence="11">Lipoyl synthase, chloroplastic</fullName>
        <ecNumber evidence="11">2.8.1.8</ecNumber>
    </recommendedName>
    <alternativeName>
        <fullName evidence="11">Lipoate synthase</fullName>
        <shortName evidence="11">LS</shortName>
        <shortName evidence="11">Lip-syn</shortName>
    </alternativeName>
    <alternativeName>
        <fullName evidence="11">Lipoate synthase, plastidial</fullName>
        <shortName evidence="11">LIP1p</shortName>
    </alternativeName>
    <alternativeName>
        <fullName evidence="11">Lipoic acid synthase</fullName>
    </alternativeName>
</protein>
<dbReference type="Pfam" id="PF04055">
    <property type="entry name" value="Radical_SAM"/>
    <property type="match status" value="1"/>
</dbReference>
<evidence type="ECO:0000313" key="14">
    <source>
        <dbReference type="EMBL" id="GLC58102.1"/>
    </source>
</evidence>
<dbReference type="InterPro" id="IPR058240">
    <property type="entry name" value="rSAM_sf"/>
</dbReference>
<dbReference type="SFLD" id="SFLDF00271">
    <property type="entry name" value="lipoyl_synthase"/>
    <property type="match status" value="1"/>
</dbReference>
<dbReference type="SUPFAM" id="SSF102114">
    <property type="entry name" value="Radical SAM enzymes"/>
    <property type="match status" value="1"/>
</dbReference>
<feature type="binding site" evidence="11">
    <location>
        <position position="169"/>
    </location>
    <ligand>
        <name>[4Fe-4S] cluster</name>
        <dbReference type="ChEBI" id="CHEBI:49883"/>
        <label>1</label>
    </ligand>
</feature>
<comment type="caution">
    <text evidence="14">The sequence shown here is derived from an EMBL/GenBank/DDBJ whole genome shotgun (WGS) entry which is preliminary data.</text>
</comment>
<feature type="compositionally biased region" description="Low complexity" evidence="12">
    <location>
        <begin position="42"/>
        <end position="55"/>
    </location>
</feature>
<dbReference type="Gene3D" id="3.20.20.70">
    <property type="entry name" value="Aldolase class I"/>
    <property type="match status" value="1"/>
</dbReference>
<gene>
    <name evidence="14" type="primary">PLEST009467</name>
    <name evidence="11" type="synonym">LIP1P</name>
    <name evidence="14" type="ORF">PLESTB_001318500</name>
</gene>
<dbReference type="NCBIfam" id="TIGR00510">
    <property type="entry name" value="lipA"/>
    <property type="match status" value="1"/>
</dbReference>
<accession>A0A9W6BUL9</accession>
<feature type="domain" description="Radical SAM core" evidence="13">
    <location>
        <begin position="180"/>
        <end position="406"/>
    </location>
</feature>
<evidence type="ECO:0000256" key="6">
    <source>
        <dbReference type="ARBA" id="ARBA00022691"/>
    </source>
</evidence>
<dbReference type="GO" id="GO:0051539">
    <property type="term" value="F:4 iron, 4 sulfur cluster binding"/>
    <property type="evidence" value="ECO:0007669"/>
    <property type="project" value="UniProtKB-UniRule"/>
</dbReference>
<comment type="catalytic activity">
    <reaction evidence="10 11">
        <text>[[Fe-S] cluster scaffold protein carrying a second [4Fe-4S](2+) cluster] + N(6)-octanoyl-L-lysyl-[protein] + 2 oxidized [2Fe-2S]-[ferredoxin] + 2 S-adenosyl-L-methionine + 4 H(+) = [[Fe-S] cluster scaffold protein] + N(6)-[(R)-dihydrolipoyl]-L-lysyl-[protein] + 4 Fe(3+) + 2 hydrogen sulfide + 2 5'-deoxyadenosine + 2 L-methionine + 2 reduced [2Fe-2S]-[ferredoxin]</text>
        <dbReference type="Rhea" id="RHEA:16585"/>
        <dbReference type="Rhea" id="RHEA-COMP:9928"/>
        <dbReference type="Rhea" id="RHEA-COMP:10000"/>
        <dbReference type="Rhea" id="RHEA-COMP:10001"/>
        <dbReference type="Rhea" id="RHEA-COMP:10475"/>
        <dbReference type="Rhea" id="RHEA-COMP:14568"/>
        <dbReference type="Rhea" id="RHEA-COMP:14569"/>
        <dbReference type="ChEBI" id="CHEBI:15378"/>
        <dbReference type="ChEBI" id="CHEBI:17319"/>
        <dbReference type="ChEBI" id="CHEBI:29034"/>
        <dbReference type="ChEBI" id="CHEBI:29919"/>
        <dbReference type="ChEBI" id="CHEBI:33722"/>
        <dbReference type="ChEBI" id="CHEBI:33737"/>
        <dbReference type="ChEBI" id="CHEBI:33738"/>
        <dbReference type="ChEBI" id="CHEBI:57844"/>
        <dbReference type="ChEBI" id="CHEBI:59789"/>
        <dbReference type="ChEBI" id="CHEBI:78809"/>
        <dbReference type="ChEBI" id="CHEBI:83100"/>
        <dbReference type="EC" id="2.8.1.8"/>
    </reaction>
</comment>
<dbReference type="NCBIfam" id="NF009544">
    <property type="entry name" value="PRK12928.1"/>
    <property type="match status" value="1"/>
</dbReference>
<keyword evidence="3 11" id="KW-0150">Chloroplast</keyword>
<name>A0A9W6BUL9_9CHLO</name>
<keyword evidence="9 11" id="KW-0411">Iron-sulfur</keyword>
<feature type="binding site" evidence="11">
    <location>
        <position position="204"/>
    </location>
    <ligand>
        <name>[4Fe-4S] cluster</name>
        <dbReference type="ChEBI" id="CHEBI:49883"/>
        <label>2</label>
        <note>4Fe-4S-S-AdoMet</note>
    </ligand>
</feature>
<evidence type="ECO:0000256" key="12">
    <source>
        <dbReference type="SAM" id="MobiDB-lite"/>
    </source>
</evidence>
<evidence type="ECO:0000256" key="11">
    <source>
        <dbReference type="HAMAP-Rule" id="MF_03129"/>
    </source>
</evidence>
<evidence type="ECO:0000256" key="5">
    <source>
        <dbReference type="ARBA" id="ARBA00022679"/>
    </source>
</evidence>
<evidence type="ECO:0000256" key="7">
    <source>
        <dbReference type="ARBA" id="ARBA00022723"/>
    </source>
</evidence>
<feature type="binding site" evidence="11">
    <location>
        <position position="417"/>
    </location>
    <ligand>
        <name>[4Fe-4S] cluster</name>
        <dbReference type="ChEBI" id="CHEBI:49883"/>
        <label>1</label>
    </ligand>
</feature>
<keyword evidence="15" id="KW-1185">Reference proteome</keyword>
<feature type="region of interest" description="Disordered" evidence="12">
    <location>
        <begin position="1"/>
        <end position="73"/>
    </location>
</feature>
<dbReference type="AlphaFoldDB" id="A0A9W6BUL9"/>
<dbReference type="FunFam" id="3.20.20.70:FF:000036">
    <property type="entry name" value="Lipoyl synthase, mitochondrial"/>
    <property type="match status" value="1"/>
</dbReference>
<dbReference type="GO" id="GO:0016992">
    <property type="term" value="F:lipoate synthase activity"/>
    <property type="evidence" value="ECO:0007669"/>
    <property type="project" value="UniProtKB-UniRule"/>
</dbReference>
<dbReference type="Proteomes" id="UP001165080">
    <property type="component" value="Unassembled WGS sequence"/>
</dbReference>
<keyword evidence="5 11" id="KW-0808">Transferase</keyword>
<comment type="subcellular location">
    <subcellularLocation>
        <location evidence="1 11">Plastid</location>
        <location evidence="1 11">Chloroplast</location>
    </subcellularLocation>
</comment>
<evidence type="ECO:0000256" key="1">
    <source>
        <dbReference type="ARBA" id="ARBA00004229"/>
    </source>
</evidence>
<evidence type="ECO:0000259" key="13">
    <source>
        <dbReference type="PROSITE" id="PS51918"/>
    </source>
</evidence>
<dbReference type="Pfam" id="PF16881">
    <property type="entry name" value="LIAS_N"/>
    <property type="match status" value="1"/>
</dbReference>
<dbReference type="GO" id="GO:0009249">
    <property type="term" value="P:protein lipoylation"/>
    <property type="evidence" value="ECO:0007669"/>
    <property type="project" value="UniProtKB-UniRule"/>
</dbReference>
<evidence type="ECO:0000256" key="9">
    <source>
        <dbReference type="ARBA" id="ARBA00023014"/>
    </source>
</evidence>
<dbReference type="HAMAP" id="MF_03129">
    <property type="entry name" value="Lipoyl_synth_plantC"/>
    <property type="match status" value="1"/>
</dbReference>
<feature type="binding site" evidence="11">
    <location>
        <position position="174"/>
    </location>
    <ligand>
        <name>[4Fe-4S] cluster</name>
        <dbReference type="ChEBI" id="CHEBI:49883"/>
        <label>1</label>
    </ligand>
</feature>
<dbReference type="PANTHER" id="PTHR10949">
    <property type="entry name" value="LIPOYL SYNTHASE"/>
    <property type="match status" value="1"/>
</dbReference>
<sequence length="458" mass="49355">MRCIGTLQQPQASSSRSVAAPVSRRSSHAHRSRAPAAPPPRTSSSSLLETSSSSSNGGDNRQHDQHDHADVDMTPPVDAFEELVRLAVQKDPSLATLAEQHLRTAKKPTTPTSPTPTSPFSASSSLLGPSLASLPHQSKPAWLRQRAPQGGVYDGLKNQLRGLKLATVCEEAQCPNIGECWNGELATATIMLLGDTCTRGCRFCAVNTARQPPPPDPDEPANTAAAVASWGVGYVVLTSVDRDDLPDGGSEHFARTVRTLKELRPSILVECLTPDFRGDLEAVRHLARSGLDVFAHNVETVERLQRRVRDPRAGYLQTLSVLRAAKEAAVPGGGRLYTKSSIMLGLGETDDEVIDTMLDLKAVGVDIFTLGQYLQPTPNHLPVTEFVTPEKFEYWRKFGQEEIGFRYVASGPMVRSSYKAGEFFLHSMIESDRAKARAARAADAAAAAATAATRGSQA</sequence>
<keyword evidence="6 11" id="KW-0949">S-adenosyl-L-methionine</keyword>
<dbReference type="GO" id="GO:0005739">
    <property type="term" value="C:mitochondrion"/>
    <property type="evidence" value="ECO:0007669"/>
    <property type="project" value="UniProtKB-ARBA"/>
</dbReference>
<evidence type="ECO:0000256" key="3">
    <source>
        <dbReference type="ARBA" id="ARBA00022528"/>
    </source>
</evidence>
<evidence type="ECO:0000256" key="2">
    <source>
        <dbReference type="ARBA" id="ARBA00022485"/>
    </source>
</evidence>
<comment type="cofactor">
    <cofactor evidence="11">
        <name>[4Fe-4S] cluster</name>
        <dbReference type="ChEBI" id="CHEBI:49883"/>
    </cofactor>
    <text evidence="11">Binds 2 [4Fe-4S] clusters per subunit. One cluster is coordinated with 3 cysteines and an exchangeable S-adenosyl-L-methionine.</text>
</comment>
<dbReference type="InterPro" id="IPR027526">
    <property type="entry name" value="Lipoyl_synth_chlpt"/>
</dbReference>
<evidence type="ECO:0000256" key="4">
    <source>
        <dbReference type="ARBA" id="ARBA00022640"/>
    </source>
</evidence>
<proteinExistence type="inferred from homology"/>
<dbReference type="InterPro" id="IPR007197">
    <property type="entry name" value="rSAM"/>
</dbReference>
<dbReference type="PANTHER" id="PTHR10949:SF38">
    <property type="entry name" value="LIPOYL SYNTHASE, CHLOROPLASTIC"/>
    <property type="match status" value="1"/>
</dbReference>
<feature type="region of interest" description="Disordered" evidence="12">
    <location>
        <begin position="102"/>
        <end position="133"/>
    </location>
</feature>
<feature type="compositionally biased region" description="Low complexity" evidence="12">
    <location>
        <begin position="118"/>
        <end position="133"/>
    </location>
</feature>
<feature type="binding site" evidence="11">
    <location>
        <position position="197"/>
    </location>
    <ligand>
        <name>[4Fe-4S] cluster</name>
        <dbReference type="ChEBI" id="CHEBI:49883"/>
        <label>2</label>
        <note>4Fe-4S-S-AdoMet</note>
    </ligand>
</feature>
<dbReference type="GO" id="GO:0046872">
    <property type="term" value="F:metal ion binding"/>
    <property type="evidence" value="ECO:0007669"/>
    <property type="project" value="UniProtKB-KW"/>
</dbReference>
<evidence type="ECO:0000313" key="15">
    <source>
        <dbReference type="Proteomes" id="UP001165080"/>
    </source>
</evidence>
<dbReference type="EMBL" id="BRXU01000021">
    <property type="protein sequence ID" value="GLC58102.1"/>
    <property type="molecule type" value="Genomic_DNA"/>
</dbReference>
<feature type="binding site" evidence="11">
    <location>
        <position position="180"/>
    </location>
    <ligand>
        <name>[4Fe-4S] cluster</name>
        <dbReference type="ChEBI" id="CHEBI:49883"/>
        <label>1</label>
    </ligand>
</feature>
<keyword evidence="7 11" id="KW-0479">Metal-binding</keyword>
<evidence type="ECO:0000256" key="8">
    <source>
        <dbReference type="ARBA" id="ARBA00023004"/>
    </source>
</evidence>
<dbReference type="InterPro" id="IPR013785">
    <property type="entry name" value="Aldolase_TIM"/>
</dbReference>
<dbReference type="EC" id="2.8.1.8" evidence="11"/>
<feature type="compositionally biased region" description="Low complexity" evidence="12">
    <location>
        <begin position="12"/>
        <end position="24"/>
    </location>
</feature>
<comment type="pathway">
    <text evidence="11">Protein modification; protein lipoylation via endogenous pathway; protein N(6)-(lipoyl)lysine from octanoyl-[acyl-carrier-protein]: step 2/2.</text>
</comment>
<dbReference type="PROSITE" id="PS51918">
    <property type="entry name" value="RADICAL_SAM"/>
    <property type="match status" value="1"/>
</dbReference>
<feature type="compositionally biased region" description="Basic and acidic residues" evidence="12">
    <location>
        <begin position="60"/>
        <end position="71"/>
    </location>
</feature>
<dbReference type="HAMAP" id="MF_00206">
    <property type="entry name" value="Lipoyl_synth"/>
    <property type="match status" value="1"/>
</dbReference>
<comment type="similarity">
    <text evidence="11">Belongs to the radical SAM superfamily. Lipoyl synthase family.</text>
</comment>
<comment type="function">
    <text evidence="11">Catalyzes the radical-mediated insertion of two sulfur atoms into the C-6 and C-8 positions of the octanoyl moiety bound to the lipoyl domains of lipoate-dependent enzymes, thereby converting the octanoylated domains into lipoylated derivatives.</text>
</comment>
<dbReference type="InterPro" id="IPR031691">
    <property type="entry name" value="LIAS_N"/>
</dbReference>
<dbReference type="OrthoDB" id="3231at2759"/>
<keyword evidence="8 11" id="KW-0408">Iron</keyword>
<feature type="compositionally biased region" description="Polar residues" evidence="12">
    <location>
        <begin position="1"/>
        <end position="11"/>
    </location>
</feature>
<dbReference type="SMART" id="SM00729">
    <property type="entry name" value="Elp3"/>
    <property type="match status" value="1"/>
</dbReference>
<reference evidence="14 15" key="1">
    <citation type="journal article" date="2023" name="Commun. Biol.">
        <title>Reorganization of the ancestral sex-determining regions during the evolution of trioecy in Pleodorina starrii.</title>
        <authorList>
            <person name="Takahashi K."/>
            <person name="Suzuki S."/>
            <person name="Kawai-Toyooka H."/>
            <person name="Yamamoto K."/>
            <person name="Hamaji T."/>
            <person name="Ootsuki R."/>
            <person name="Yamaguchi H."/>
            <person name="Kawachi M."/>
            <person name="Higashiyama T."/>
            <person name="Nozaki H."/>
        </authorList>
    </citation>
    <scope>NUCLEOTIDE SEQUENCE [LARGE SCALE GENOMIC DNA]</scope>
    <source>
        <strain evidence="14 15">NIES-4479</strain>
    </source>
</reference>